<name>A0A101N4R8_9ACTN</name>
<evidence type="ECO:0000313" key="1">
    <source>
        <dbReference type="EMBL" id="KUM86537.1"/>
    </source>
</evidence>
<reference evidence="1 2" key="1">
    <citation type="submission" date="2015-10" db="EMBL/GenBank/DDBJ databases">
        <title>Draft genome sequence of Streptomyces pseudovenezuelae DSM 40212, type strain for the species Streptomyces pseudovenezuelae.</title>
        <authorList>
            <person name="Ruckert C."/>
            <person name="Winkler A."/>
            <person name="Kalinowski J."/>
            <person name="Kampfer P."/>
            <person name="Glaeser S."/>
        </authorList>
    </citation>
    <scope>NUCLEOTIDE SEQUENCE [LARGE SCALE GENOMIC DNA]</scope>
    <source>
        <strain evidence="1 2">DSM 40212</strain>
    </source>
</reference>
<dbReference type="Proteomes" id="UP000053039">
    <property type="component" value="Unassembled WGS sequence"/>
</dbReference>
<comment type="caution">
    <text evidence="1">The sequence shown here is derived from an EMBL/GenBank/DDBJ whole genome shotgun (WGS) entry which is preliminary data.</text>
</comment>
<accession>A0A101N4R8</accession>
<protein>
    <submittedName>
        <fullName evidence="1">Uncharacterized protein</fullName>
    </submittedName>
</protein>
<proteinExistence type="predicted"/>
<dbReference type="OrthoDB" id="4268400at2"/>
<evidence type="ECO:0000313" key="2">
    <source>
        <dbReference type="Proteomes" id="UP000053039"/>
    </source>
</evidence>
<organism evidence="1 2">
    <name type="scientific">Streptomyces pseudovenezuelae</name>
    <dbReference type="NCBI Taxonomy" id="67350"/>
    <lineage>
        <taxon>Bacteria</taxon>
        <taxon>Bacillati</taxon>
        <taxon>Actinomycetota</taxon>
        <taxon>Actinomycetes</taxon>
        <taxon>Kitasatosporales</taxon>
        <taxon>Streptomycetaceae</taxon>
        <taxon>Streptomyces</taxon>
        <taxon>Streptomyces aurantiacus group</taxon>
    </lineage>
</organism>
<gene>
    <name evidence="1" type="ORF">AQI94_20950</name>
</gene>
<dbReference type="AlphaFoldDB" id="A0A101N4R8"/>
<dbReference type="RefSeq" id="WP_031037648.1">
    <property type="nucleotide sequence ID" value="NZ_JBIBHV010000004.1"/>
</dbReference>
<sequence>MYALIVPASTAFILLAAVMALSWWEDRILPSPQTEPAASPAEPPLTSVVPVQLPEPARVDAALAGEVAGP</sequence>
<dbReference type="EMBL" id="LMWM01000023">
    <property type="protein sequence ID" value="KUM86537.1"/>
    <property type="molecule type" value="Genomic_DNA"/>
</dbReference>